<dbReference type="PROSITE" id="PS00062">
    <property type="entry name" value="ALDOKETO_REDUCTASE_2"/>
    <property type="match status" value="1"/>
</dbReference>
<dbReference type="InterPro" id="IPR023210">
    <property type="entry name" value="NADP_OxRdtase_dom"/>
</dbReference>
<dbReference type="FunFam" id="3.20.20.100:FF:000015">
    <property type="entry name" value="Oxidoreductase, aldo/keto reductase family"/>
    <property type="match status" value="1"/>
</dbReference>
<dbReference type="InterPro" id="IPR036812">
    <property type="entry name" value="NAD(P)_OxRdtase_dom_sf"/>
</dbReference>
<evidence type="ECO:0000256" key="4">
    <source>
        <dbReference type="PIRSR" id="PIRSR000097-1"/>
    </source>
</evidence>
<evidence type="ECO:0000256" key="5">
    <source>
        <dbReference type="PIRSR" id="PIRSR000097-2"/>
    </source>
</evidence>
<organism evidence="8">
    <name type="scientific">uncultured Dysgonomonas sp</name>
    <dbReference type="NCBI Taxonomy" id="206096"/>
    <lineage>
        <taxon>Bacteria</taxon>
        <taxon>Pseudomonadati</taxon>
        <taxon>Bacteroidota</taxon>
        <taxon>Bacteroidia</taxon>
        <taxon>Bacteroidales</taxon>
        <taxon>Dysgonomonadaceae</taxon>
        <taxon>Dysgonomonas</taxon>
        <taxon>environmental samples</taxon>
    </lineage>
</organism>
<dbReference type="GO" id="GO:0043892">
    <property type="term" value="F:methylglyoxal reductase (NADPH) activity"/>
    <property type="evidence" value="ECO:0007669"/>
    <property type="project" value="UniProtKB-EC"/>
</dbReference>
<dbReference type="PROSITE" id="PS00798">
    <property type="entry name" value="ALDOKETO_REDUCTASE_1"/>
    <property type="match status" value="1"/>
</dbReference>
<dbReference type="EC" id="1.1.1.-" evidence="8"/>
<dbReference type="PANTHER" id="PTHR43827:SF3">
    <property type="entry name" value="NADP-DEPENDENT OXIDOREDUCTASE DOMAIN-CONTAINING PROTEIN"/>
    <property type="match status" value="1"/>
</dbReference>
<dbReference type="EC" id="1.1.1.283" evidence="8"/>
<dbReference type="Pfam" id="PF00248">
    <property type="entry name" value="Aldo_ket_red"/>
    <property type="match status" value="1"/>
</dbReference>
<proteinExistence type="inferred from homology"/>
<evidence type="ECO:0000256" key="3">
    <source>
        <dbReference type="ARBA" id="ARBA00023002"/>
    </source>
</evidence>
<feature type="site" description="Lowers pKa of active site Tyr" evidence="6">
    <location>
        <position position="74"/>
    </location>
</feature>
<evidence type="ECO:0000259" key="7">
    <source>
        <dbReference type="Pfam" id="PF00248"/>
    </source>
</evidence>
<dbReference type="AlphaFoldDB" id="A0A212JQE6"/>
<accession>A0A212JQE6</accession>
<evidence type="ECO:0000313" key="8">
    <source>
        <dbReference type="EMBL" id="SBW01535.1"/>
    </source>
</evidence>
<evidence type="ECO:0000256" key="6">
    <source>
        <dbReference type="PIRSR" id="PIRSR000097-3"/>
    </source>
</evidence>
<comment type="similarity">
    <text evidence="1">Belongs to the aldo/keto reductase family.</text>
</comment>
<dbReference type="InterPro" id="IPR018170">
    <property type="entry name" value="Aldo/ket_reductase_CS"/>
</dbReference>
<dbReference type="InterPro" id="IPR020471">
    <property type="entry name" value="AKR"/>
</dbReference>
<keyword evidence="2" id="KW-0521">NADP</keyword>
<evidence type="ECO:0000256" key="2">
    <source>
        <dbReference type="ARBA" id="ARBA00022857"/>
    </source>
</evidence>
<name>A0A212JQE6_9BACT</name>
<dbReference type="PRINTS" id="PR00069">
    <property type="entry name" value="ALDKETRDTASE"/>
</dbReference>
<dbReference type="PROSITE" id="PS00063">
    <property type="entry name" value="ALDOKETO_REDUCTASE_3"/>
    <property type="match status" value="1"/>
</dbReference>
<dbReference type="PIRSF" id="PIRSF000097">
    <property type="entry name" value="AKR"/>
    <property type="match status" value="1"/>
</dbReference>
<feature type="active site" description="Proton donor" evidence="4">
    <location>
        <position position="49"/>
    </location>
</feature>
<protein>
    <submittedName>
        <fullName evidence="8">Glyoxal reductase</fullName>
        <ecNumber evidence="8">1.1.1.-</ecNumber>
        <ecNumber evidence="8">1.1.1.283</ecNumber>
    </submittedName>
</protein>
<dbReference type="Gene3D" id="3.20.20.100">
    <property type="entry name" value="NADP-dependent oxidoreductase domain"/>
    <property type="match status" value="1"/>
</dbReference>
<keyword evidence="3 8" id="KW-0560">Oxidoreductase</keyword>
<feature type="domain" description="NADP-dependent oxidoreductase" evidence="7">
    <location>
        <begin position="15"/>
        <end position="259"/>
    </location>
</feature>
<gene>
    <name evidence="8" type="primary">yvgN</name>
    <name evidence="8" type="ORF">KL86DYS1_30009</name>
</gene>
<evidence type="ECO:0000256" key="1">
    <source>
        <dbReference type="ARBA" id="ARBA00007905"/>
    </source>
</evidence>
<sequence length="273" mass="31453">MEKVKLNNGIQMPWIGLGVFRIEDNNEAQRVVETALKVGYRHIDTAMYYHNEEAVGKAIKNSGIPREEIFVTTKMWNADQRNGKVKEAFEASLKRLNLDYLDLYLIHWPVEGKFVETWKKFEEIYQSGKVKAIGVSNFKQHHLETLLKETAIVPAVNQIELHPYLTQQNDLDFCKKAGIQAEAWSQFAANQTGLFEEKILTDLAVKYSKSPAQIILRWDYQRGVVTIPKSANEKRMAQNLDIFDFKLTEEEIGIINSLNKNKRIGPDPDHVDF</sequence>
<dbReference type="EMBL" id="FLUM01000003">
    <property type="protein sequence ID" value="SBW01535.1"/>
    <property type="molecule type" value="Genomic_DNA"/>
</dbReference>
<feature type="binding site" evidence="5">
    <location>
        <position position="107"/>
    </location>
    <ligand>
        <name>substrate</name>
    </ligand>
</feature>
<dbReference type="SUPFAM" id="SSF51430">
    <property type="entry name" value="NAD(P)-linked oxidoreductase"/>
    <property type="match status" value="1"/>
</dbReference>
<reference evidence="8" key="1">
    <citation type="submission" date="2016-04" db="EMBL/GenBank/DDBJ databases">
        <authorList>
            <person name="Evans L.H."/>
            <person name="Alamgir A."/>
            <person name="Owens N."/>
            <person name="Weber N.D."/>
            <person name="Virtaneva K."/>
            <person name="Barbian K."/>
            <person name="Babar A."/>
            <person name="Rosenke K."/>
        </authorList>
    </citation>
    <scope>NUCLEOTIDE SEQUENCE</scope>
    <source>
        <strain evidence="8">86-1</strain>
    </source>
</reference>
<dbReference type="RefSeq" id="WP_296941673.1">
    <property type="nucleotide sequence ID" value="NZ_LT599032.1"/>
</dbReference>
<dbReference type="PANTHER" id="PTHR43827">
    <property type="entry name" value="2,5-DIKETO-D-GLUCONIC ACID REDUCTASE"/>
    <property type="match status" value="1"/>
</dbReference>